<keyword evidence="1" id="KW-0812">Transmembrane</keyword>
<reference evidence="2 3" key="1">
    <citation type="submission" date="2019-01" db="EMBL/GenBank/DDBJ databases">
        <title>Filimonas sp. strain TTM-71.</title>
        <authorList>
            <person name="Chen W.-M."/>
        </authorList>
    </citation>
    <scope>NUCLEOTIDE SEQUENCE [LARGE SCALE GENOMIC DNA]</scope>
    <source>
        <strain evidence="2 3">TTM-71</strain>
    </source>
</reference>
<dbReference type="PROSITE" id="PS51257">
    <property type="entry name" value="PROKAR_LIPOPROTEIN"/>
    <property type="match status" value="1"/>
</dbReference>
<gene>
    <name evidence="2" type="ORF">ESB13_08110</name>
</gene>
<evidence type="ECO:0000313" key="3">
    <source>
        <dbReference type="Proteomes" id="UP000290545"/>
    </source>
</evidence>
<comment type="caution">
    <text evidence="2">The sequence shown here is derived from an EMBL/GenBank/DDBJ whole genome shotgun (WGS) entry which is preliminary data.</text>
</comment>
<name>A0A4Q1DDL4_9BACT</name>
<keyword evidence="1" id="KW-1133">Transmembrane helix</keyword>
<evidence type="ECO:0000256" key="1">
    <source>
        <dbReference type="SAM" id="Phobius"/>
    </source>
</evidence>
<proteinExistence type="predicted"/>
<protein>
    <submittedName>
        <fullName evidence="2">Uncharacterized protein</fullName>
    </submittedName>
</protein>
<accession>A0A4Q1DDL4</accession>
<feature type="transmembrane region" description="Helical" evidence="1">
    <location>
        <begin position="36"/>
        <end position="59"/>
    </location>
</feature>
<keyword evidence="3" id="KW-1185">Reference proteome</keyword>
<sequence length="103" mass="12263">MRHLIKTARLAMTFYRSFVFAPLLITIFAISCFLSYGFRVFAAILWLKILTNAVIWYQVREFKKKELYYYRNLGVSEKKLWVIVFVFDFSVLVAGIFIAKQFL</sequence>
<dbReference type="AlphaFoldDB" id="A0A4Q1DDL4"/>
<dbReference type="EMBL" id="SDHZ01000001">
    <property type="protein sequence ID" value="RXK86753.1"/>
    <property type="molecule type" value="Genomic_DNA"/>
</dbReference>
<dbReference type="OrthoDB" id="1095931at2"/>
<feature type="transmembrane region" description="Helical" evidence="1">
    <location>
        <begin position="80"/>
        <end position="99"/>
    </location>
</feature>
<keyword evidence="1" id="KW-0472">Membrane</keyword>
<dbReference type="Proteomes" id="UP000290545">
    <property type="component" value="Unassembled WGS sequence"/>
</dbReference>
<feature type="transmembrane region" description="Helical" evidence="1">
    <location>
        <begin position="12"/>
        <end position="30"/>
    </location>
</feature>
<dbReference type="RefSeq" id="WP_129002501.1">
    <property type="nucleotide sequence ID" value="NZ_SDHZ01000001.1"/>
</dbReference>
<evidence type="ECO:0000313" key="2">
    <source>
        <dbReference type="EMBL" id="RXK86753.1"/>
    </source>
</evidence>
<organism evidence="2 3">
    <name type="scientific">Filimonas effusa</name>
    <dbReference type="NCBI Taxonomy" id="2508721"/>
    <lineage>
        <taxon>Bacteria</taxon>
        <taxon>Pseudomonadati</taxon>
        <taxon>Bacteroidota</taxon>
        <taxon>Chitinophagia</taxon>
        <taxon>Chitinophagales</taxon>
        <taxon>Chitinophagaceae</taxon>
        <taxon>Filimonas</taxon>
    </lineage>
</organism>